<feature type="transmembrane region" description="Helical" evidence="1">
    <location>
        <begin position="397"/>
        <end position="416"/>
    </location>
</feature>
<feature type="transmembrane region" description="Helical" evidence="1">
    <location>
        <begin position="175"/>
        <end position="194"/>
    </location>
</feature>
<organism evidence="2 3">
    <name type="scientific">Rubripirellula obstinata</name>
    <dbReference type="NCBI Taxonomy" id="406547"/>
    <lineage>
        <taxon>Bacteria</taxon>
        <taxon>Pseudomonadati</taxon>
        <taxon>Planctomycetota</taxon>
        <taxon>Planctomycetia</taxon>
        <taxon>Pirellulales</taxon>
        <taxon>Pirellulaceae</taxon>
        <taxon>Rubripirellula</taxon>
    </lineage>
</organism>
<dbReference type="GO" id="GO:0016020">
    <property type="term" value="C:membrane"/>
    <property type="evidence" value="ECO:0007669"/>
    <property type="project" value="InterPro"/>
</dbReference>
<proteinExistence type="predicted"/>
<keyword evidence="1" id="KW-0472">Membrane</keyword>
<dbReference type="GO" id="GO:0005737">
    <property type="term" value="C:cytoplasm"/>
    <property type="evidence" value="ECO:0007669"/>
    <property type="project" value="TreeGrafter"/>
</dbReference>
<dbReference type="AlphaFoldDB" id="A0A5B1CJZ0"/>
<keyword evidence="2" id="KW-0378">Hydrolase</keyword>
<feature type="transmembrane region" description="Helical" evidence="1">
    <location>
        <begin position="372"/>
        <end position="390"/>
    </location>
</feature>
<evidence type="ECO:0000313" key="2">
    <source>
        <dbReference type="EMBL" id="KAA1259644.1"/>
    </source>
</evidence>
<feature type="transmembrane region" description="Helical" evidence="1">
    <location>
        <begin position="144"/>
        <end position="163"/>
    </location>
</feature>
<name>A0A5B1CJZ0_9BACT</name>
<keyword evidence="3" id="KW-1185">Reference proteome</keyword>
<feature type="transmembrane region" description="Helical" evidence="1">
    <location>
        <begin position="347"/>
        <end position="366"/>
    </location>
</feature>
<protein>
    <submittedName>
        <fullName evidence="2">Putative peptide zinc metalloprotease protein YydH</fullName>
    </submittedName>
</protein>
<comment type="caution">
    <text evidence="2">The sequence shown here is derived from an EMBL/GenBank/DDBJ whole genome shotgun (WGS) entry which is preliminary data.</text>
</comment>
<dbReference type="GO" id="GO:0031293">
    <property type="term" value="P:membrane protein intracellular domain proteolysis"/>
    <property type="evidence" value="ECO:0007669"/>
    <property type="project" value="TreeGrafter"/>
</dbReference>
<gene>
    <name evidence="2" type="primary">yydH_2</name>
    <name evidence="2" type="ORF">LF1_21790</name>
</gene>
<sequence>MNGVPPASAHRPKLRGDLIHRTIEMGQEPMVVCKDPLSRAYHHFTQSEYELLRLANGHRSVPEISAELKQCYPSSLIESDAVQRFFAQAWQQGLLESENASLPSASRKKWNWLSLLAIRFPGVNPRTFLDAISPLGRLVFAKPVLIASVIAAPLCVIAVLMKFDHFASDFSGITANPFGSLVWIAIAIAVSKVLHELGHALACRHLECECPAIGVMLLFGIPCLYADVSDAWMLKKRSHRMLISAAGMYVECWIAILATLVWMTSNPGPIHDLAVTLMVVCSVSTILINGNPLLRYDGYYLLSDFTGIANLASRSKASLTARFQSMLGKPARTDEPFWMSVFASASYVYRGVVLVSVTTIIFRFLQANDSELIGILFLTTIMAVILLNQAKSFRQTQLTRLVLAGSIFFAALWYPLPRSVVAPMTIVPANAKQIYVTEPGFLQTKPEYGKQLDALDIVSSLSNPVLLRQHAAAVASRDRIETLLQSYQRSRGSQSQSQAMIPSLEKDLEQADVLVDFHNKELQRLNIVPGSAGKLYPPMNSQSQPTVSLVKNAGDNRVSKVGAWINAGTPIGMIGDEHRREAILYLPDREVSRIELGQSVSLMIGDAAKGSVVGTVISIDASPCQHFPESLLVSGLSATSENVYRVRVRLESSGDDLVVHRVGRAKIQASPESITQRLFRLISQTFG</sequence>
<keyword evidence="1" id="KW-0812">Transmembrane</keyword>
<dbReference type="PANTHER" id="PTHR13325">
    <property type="entry name" value="PROTEASE M50 MEMBRANE-BOUND TRANSCRIPTION FACTOR SITE 2 PROTEASE"/>
    <property type="match status" value="1"/>
</dbReference>
<keyword evidence="2" id="KW-0645">Protease</keyword>
<evidence type="ECO:0000256" key="1">
    <source>
        <dbReference type="SAM" id="Phobius"/>
    </source>
</evidence>
<accession>A0A5B1CJZ0</accession>
<dbReference type="OrthoDB" id="9759690at2"/>
<feature type="transmembrane region" description="Helical" evidence="1">
    <location>
        <begin position="270"/>
        <end position="288"/>
    </location>
</feature>
<dbReference type="EMBL" id="VRLW01000001">
    <property type="protein sequence ID" value="KAA1259644.1"/>
    <property type="molecule type" value="Genomic_DNA"/>
</dbReference>
<dbReference type="InterPro" id="IPR001193">
    <property type="entry name" value="MBTPS2"/>
</dbReference>
<evidence type="ECO:0000313" key="3">
    <source>
        <dbReference type="Proteomes" id="UP000322699"/>
    </source>
</evidence>
<dbReference type="GO" id="GO:0004222">
    <property type="term" value="F:metalloendopeptidase activity"/>
    <property type="evidence" value="ECO:0007669"/>
    <property type="project" value="InterPro"/>
</dbReference>
<dbReference type="RefSeq" id="WP_068261197.1">
    <property type="nucleotide sequence ID" value="NZ_LWSK01000023.1"/>
</dbReference>
<reference evidence="2 3" key="1">
    <citation type="submission" date="2019-08" db="EMBL/GenBank/DDBJ databases">
        <title>Deep-cultivation of Planctomycetes and their phenomic and genomic characterization uncovers novel biology.</title>
        <authorList>
            <person name="Wiegand S."/>
            <person name="Jogler M."/>
            <person name="Boedeker C."/>
            <person name="Pinto D."/>
            <person name="Vollmers J."/>
            <person name="Rivas-Marin E."/>
            <person name="Kohn T."/>
            <person name="Peeters S.H."/>
            <person name="Heuer A."/>
            <person name="Rast P."/>
            <person name="Oberbeckmann S."/>
            <person name="Bunk B."/>
            <person name="Jeske O."/>
            <person name="Meyerdierks A."/>
            <person name="Storesund J.E."/>
            <person name="Kallscheuer N."/>
            <person name="Luecker S."/>
            <person name="Lage O.M."/>
            <person name="Pohl T."/>
            <person name="Merkel B.J."/>
            <person name="Hornburger P."/>
            <person name="Mueller R.-W."/>
            <person name="Bruemmer F."/>
            <person name="Labrenz M."/>
            <person name="Spormann A.M."/>
            <person name="Op Den Camp H."/>
            <person name="Overmann J."/>
            <person name="Amann R."/>
            <person name="Jetten M.S.M."/>
            <person name="Mascher T."/>
            <person name="Medema M.H."/>
            <person name="Devos D.P."/>
            <person name="Kaster A.-K."/>
            <person name="Ovreas L."/>
            <person name="Rohde M."/>
            <person name="Galperin M.Y."/>
            <person name="Jogler C."/>
        </authorList>
    </citation>
    <scope>NUCLEOTIDE SEQUENCE [LARGE SCALE GENOMIC DNA]</scope>
    <source>
        <strain evidence="2 3">LF1</strain>
    </source>
</reference>
<feature type="transmembrane region" description="Helical" evidence="1">
    <location>
        <begin position="242"/>
        <end position="264"/>
    </location>
</feature>
<dbReference type="Proteomes" id="UP000322699">
    <property type="component" value="Unassembled WGS sequence"/>
</dbReference>
<keyword evidence="1" id="KW-1133">Transmembrane helix</keyword>
<keyword evidence="2" id="KW-0482">Metalloprotease</keyword>
<dbReference type="PANTHER" id="PTHR13325:SF3">
    <property type="entry name" value="MEMBRANE-BOUND TRANSCRIPTION FACTOR SITE-2 PROTEASE"/>
    <property type="match status" value="1"/>
</dbReference>